<protein>
    <recommendedName>
        <fullName evidence="2">C2H2-type domain-containing protein</fullName>
    </recommendedName>
</protein>
<dbReference type="Proteomes" id="UP000663836">
    <property type="component" value="Unassembled WGS sequence"/>
</dbReference>
<sequence>MCEQKCFFFKEGICSSDTMTLNSLRYEQINFKCFPGATSCIEILLLSDDHFYQNPISLQSTFVCSAHKQEFLKQYWPSTYRKCWLCIALQKPSPNTSERNINADQALTIYEKFHIRHSYGKTICARCRFLLTTYSNIDNIQHHKEAFEWINDIVTSEDNSTTDDESDDSYEEPQFNTSPYSHIQSTSNLDKKKRELLNEFLHLCGSNKQIKITNSYHSLQKQSKANFLSCARNLITHIFEFLARNESDDVQQDLFPFDKDSDAMVNDRQFAPMMRGIAEAYDNAENWATRRSILSIVAPKVNFSVLQSFIPGINHYRFTSARLHASDAGTGVIIERVPRVICRFEPAQIMHFIDFIVSNYVCTDLPYGQQTLMLSDGTKLHVPNTIRNCNSTRIINQYYQYTTELFPGFSVLHESTLHKILDECKASTRRALNCINYFAANGSEAVDTLLELINSLNLDKSEHHRLTSNLKKGKQYLKTDFKVNVTRTSRVRDHCICFSLSDPASNAFSTACSDHTHDQVCSECLYLAQTLQDIRQLIQDSKGDEEEIKRKMYKFTLAYDAIQAWKCHQLRAVNQDLGRECILDIISEDVIYLNLDFAMKWIPAKYREPQSNFFGKRGVTWHITVVSRKKKQEPNNIDMITDIQEQDSNTITELEEDFIESEEEKTNLNDFEHTVFIHVIDQCPQDSKLVVAIIADVLERLKTYDDSIEQACIRSDNAGSSDRFAAILKSHVRRYLNEKHDVTNAEQFVEACLSYGGVKNVNVVECRLKPVRQSAKFQLNHIKKFRNFCFERHGIRVFRAWDIGEGVLLPYNKLIYGKVNISLLDVIQPSSIINFGSSSNTNSPPEKDANLNVESIESSNKHTNLFECPEEACICSYIKYGNLLRHLAIGHHRKMPEKLILLDTAKKLYHSKLVAAENKTVISLSPQHALLDPNNFDQLPQLNMGWGLPVVRPPVRFSIKQKQFLDESFKDDAAVNETIERLALMRDVNEIAERASREKR</sequence>
<reference evidence="3" key="1">
    <citation type="submission" date="2021-02" db="EMBL/GenBank/DDBJ databases">
        <authorList>
            <person name="Nowell W R."/>
        </authorList>
    </citation>
    <scope>NUCLEOTIDE SEQUENCE</scope>
</reference>
<evidence type="ECO:0000256" key="1">
    <source>
        <dbReference type="SAM" id="MobiDB-lite"/>
    </source>
</evidence>
<dbReference type="AlphaFoldDB" id="A0A815C036"/>
<organism evidence="3 5">
    <name type="scientific">Rotaria sordida</name>
    <dbReference type="NCBI Taxonomy" id="392033"/>
    <lineage>
        <taxon>Eukaryota</taxon>
        <taxon>Metazoa</taxon>
        <taxon>Spiralia</taxon>
        <taxon>Gnathifera</taxon>
        <taxon>Rotifera</taxon>
        <taxon>Eurotatoria</taxon>
        <taxon>Bdelloidea</taxon>
        <taxon>Philodinida</taxon>
        <taxon>Philodinidae</taxon>
        <taxon>Rotaria</taxon>
    </lineage>
</organism>
<evidence type="ECO:0000259" key="2">
    <source>
        <dbReference type="PROSITE" id="PS00028"/>
    </source>
</evidence>
<dbReference type="PANTHER" id="PTHR33845">
    <property type="entry name" value="C2H2-TYPE DOMAIN-CONTAINING PROTEIN"/>
    <property type="match status" value="1"/>
</dbReference>
<accession>A0A815C036</accession>
<feature type="region of interest" description="Disordered" evidence="1">
    <location>
        <begin position="158"/>
        <end position="184"/>
    </location>
</feature>
<dbReference type="EMBL" id="CAJNOT010002036">
    <property type="protein sequence ID" value="CAF1277391.1"/>
    <property type="molecule type" value="Genomic_DNA"/>
</dbReference>
<name>A0A815C036_9BILA</name>
<dbReference type="PANTHER" id="PTHR33845:SF1">
    <property type="entry name" value="C2H2-TYPE DOMAIN-CONTAINING PROTEIN"/>
    <property type="match status" value="1"/>
</dbReference>
<evidence type="ECO:0000313" key="5">
    <source>
        <dbReference type="Proteomes" id="UP000663864"/>
    </source>
</evidence>
<evidence type="ECO:0000313" key="4">
    <source>
        <dbReference type="EMBL" id="CAF4095542.1"/>
    </source>
</evidence>
<dbReference type="EMBL" id="CAJOBD010007783">
    <property type="protein sequence ID" value="CAF4095542.1"/>
    <property type="molecule type" value="Genomic_DNA"/>
</dbReference>
<gene>
    <name evidence="4" type="ORF">JBS370_LOCUS31478</name>
    <name evidence="3" type="ORF">ZHD862_LOCUS26743</name>
</gene>
<feature type="domain" description="C2H2-type" evidence="2">
    <location>
        <begin position="868"/>
        <end position="892"/>
    </location>
</feature>
<dbReference type="PROSITE" id="PS00028">
    <property type="entry name" value="ZINC_FINGER_C2H2_1"/>
    <property type="match status" value="1"/>
</dbReference>
<dbReference type="InterPro" id="IPR013087">
    <property type="entry name" value="Znf_C2H2_type"/>
</dbReference>
<comment type="caution">
    <text evidence="3">The sequence shown here is derived from an EMBL/GenBank/DDBJ whole genome shotgun (WGS) entry which is preliminary data.</text>
</comment>
<dbReference type="Proteomes" id="UP000663864">
    <property type="component" value="Unassembled WGS sequence"/>
</dbReference>
<feature type="compositionally biased region" description="Acidic residues" evidence="1">
    <location>
        <begin position="160"/>
        <end position="171"/>
    </location>
</feature>
<evidence type="ECO:0000313" key="3">
    <source>
        <dbReference type="EMBL" id="CAF1277391.1"/>
    </source>
</evidence>
<feature type="compositionally biased region" description="Polar residues" evidence="1">
    <location>
        <begin position="174"/>
        <end position="184"/>
    </location>
</feature>
<proteinExistence type="predicted"/>